<sequence>MRLKTGINFHFIDHVRSELCHVPGLLPLQCNEQ</sequence>
<accession>A0A0A9HPX0</accession>
<organism evidence="1">
    <name type="scientific">Arundo donax</name>
    <name type="common">Giant reed</name>
    <name type="synonym">Donax arundinaceus</name>
    <dbReference type="NCBI Taxonomy" id="35708"/>
    <lineage>
        <taxon>Eukaryota</taxon>
        <taxon>Viridiplantae</taxon>
        <taxon>Streptophyta</taxon>
        <taxon>Embryophyta</taxon>
        <taxon>Tracheophyta</taxon>
        <taxon>Spermatophyta</taxon>
        <taxon>Magnoliopsida</taxon>
        <taxon>Liliopsida</taxon>
        <taxon>Poales</taxon>
        <taxon>Poaceae</taxon>
        <taxon>PACMAD clade</taxon>
        <taxon>Arundinoideae</taxon>
        <taxon>Arundineae</taxon>
        <taxon>Arundo</taxon>
    </lineage>
</organism>
<evidence type="ECO:0000313" key="1">
    <source>
        <dbReference type="EMBL" id="JAE37894.1"/>
    </source>
</evidence>
<dbReference type="AlphaFoldDB" id="A0A0A9HPX0"/>
<reference evidence="1" key="1">
    <citation type="submission" date="2014-09" db="EMBL/GenBank/DDBJ databases">
        <authorList>
            <person name="Magalhaes I.L.F."/>
            <person name="Oliveira U."/>
            <person name="Santos F.R."/>
            <person name="Vidigal T.H.D.A."/>
            <person name="Brescovit A.D."/>
            <person name="Santos A.J."/>
        </authorList>
    </citation>
    <scope>NUCLEOTIDE SEQUENCE</scope>
    <source>
        <tissue evidence="1">Shoot tissue taken approximately 20 cm above the soil surface</tissue>
    </source>
</reference>
<name>A0A0A9HPX0_ARUDO</name>
<dbReference type="EMBL" id="GBRH01160002">
    <property type="protein sequence ID" value="JAE37894.1"/>
    <property type="molecule type" value="Transcribed_RNA"/>
</dbReference>
<protein>
    <submittedName>
        <fullName evidence="1">Uncharacterized protein</fullName>
    </submittedName>
</protein>
<reference evidence="1" key="2">
    <citation type="journal article" date="2015" name="Data Brief">
        <title>Shoot transcriptome of the giant reed, Arundo donax.</title>
        <authorList>
            <person name="Barrero R.A."/>
            <person name="Guerrero F.D."/>
            <person name="Moolhuijzen P."/>
            <person name="Goolsby J.A."/>
            <person name="Tidwell J."/>
            <person name="Bellgard S.E."/>
            <person name="Bellgard M.I."/>
        </authorList>
    </citation>
    <scope>NUCLEOTIDE SEQUENCE</scope>
    <source>
        <tissue evidence="1">Shoot tissue taken approximately 20 cm above the soil surface</tissue>
    </source>
</reference>
<proteinExistence type="predicted"/>